<sequence length="195" mass="21013" precursor="true">MKKIFALALMLVSHAALSDARLEPTTIDGLTVPGTPAIGKALGFTDCSDSYDSFRCVRVIPTTFYGAKANTADVFFTGKDNFALKSSSNSGPKVSGLSPDRLSYRGIRLDFDLEQKEKLDKALLADGWVKEIQGNSRDYYKSGVGVSVGFFRSTANLNPISPSEATSKYNALKAKTAEAEKAASNSQSFIDSMKK</sequence>
<accession>A0A5E7DTQ5</accession>
<keyword evidence="1" id="KW-0732">Signal</keyword>
<dbReference type="OrthoDB" id="7021471at2"/>
<dbReference type="RefSeq" id="WP_150704025.1">
    <property type="nucleotide sequence ID" value="NZ_CABVIB010000023.1"/>
</dbReference>
<feature type="chain" id="PRO_5022846998" evidence="1">
    <location>
        <begin position="19"/>
        <end position="195"/>
    </location>
</feature>
<proteinExistence type="predicted"/>
<name>A0A5E7DTQ5_PSEFL</name>
<protein>
    <submittedName>
        <fullName evidence="2">Uncharacterized protein</fullName>
    </submittedName>
</protein>
<feature type="signal peptide" evidence="1">
    <location>
        <begin position="1"/>
        <end position="18"/>
    </location>
</feature>
<organism evidence="2 3">
    <name type="scientific">Pseudomonas fluorescens</name>
    <dbReference type="NCBI Taxonomy" id="294"/>
    <lineage>
        <taxon>Bacteria</taxon>
        <taxon>Pseudomonadati</taxon>
        <taxon>Pseudomonadota</taxon>
        <taxon>Gammaproteobacteria</taxon>
        <taxon>Pseudomonadales</taxon>
        <taxon>Pseudomonadaceae</taxon>
        <taxon>Pseudomonas</taxon>
    </lineage>
</organism>
<dbReference type="Proteomes" id="UP000326018">
    <property type="component" value="Unassembled WGS sequence"/>
</dbReference>
<evidence type="ECO:0000256" key="1">
    <source>
        <dbReference type="SAM" id="SignalP"/>
    </source>
</evidence>
<reference evidence="2 3" key="1">
    <citation type="submission" date="2019-09" db="EMBL/GenBank/DDBJ databases">
        <authorList>
            <person name="Chandra G."/>
            <person name="Truman W A."/>
        </authorList>
    </citation>
    <scope>NUCLEOTIDE SEQUENCE [LARGE SCALE GENOMIC DNA]</scope>
    <source>
        <strain evidence="2">PS712</strain>
    </source>
</reference>
<evidence type="ECO:0000313" key="3">
    <source>
        <dbReference type="Proteomes" id="UP000326018"/>
    </source>
</evidence>
<gene>
    <name evidence="2" type="ORF">PS712_04147</name>
</gene>
<dbReference type="EMBL" id="CABVIB010000023">
    <property type="protein sequence ID" value="VVO19901.1"/>
    <property type="molecule type" value="Genomic_DNA"/>
</dbReference>
<evidence type="ECO:0000313" key="2">
    <source>
        <dbReference type="EMBL" id="VVO19901.1"/>
    </source>
</evidence>
<dbReference type="AlphaFoldDB" id="A0A5E7DTQ5"/>